<comment type="subcellular location">
    <subcellularLocation>
        <location evidence="1">Membrane</location>
    </subcellularLocation>
</comment>
<dbReference type="Gene3D" id="1.20.120.290">
    <property type="entry name" value="Oxygen-evolving enhancer protein 3 (PsbQ), four-helix up-down bundle"/>
    <property type="match status" value="1"/>
</dbReference>
<dbReference type="EMBL" id="HBFR01027163">
    <property type="protein sequence ID" value="CAD8892407.1"/>
    <property type="molecule type" value="Transcribed_RNA"/>
</dbReference>
<dbReference type="GO" id="GO:0005509">
    <property type="term" value="F:calcium ion binding"/>
    <property type="evidence" value="ECO:0007669"/>
    <property type="project" value="InterPro"/>
</dbReference>
<dbReference type="GO" id="GO:0015979">
    <property type="term" value="P:photosynthesis"/>
    <property type="evidence" value="ECO:0007669"/>
    <property type="project" value="InterPro"/>
</dbReference>
<keyword evidence="2" id="KW-0793">Thylakoid</keyword>
<dbReference type="SUPFAM" id="SSF101112">
    <property type="entry name" value="Oxygen-evolving enhancer protein 3"/>
    <property type="match status" value="1"/>
</dbReference>
<proteinExistence type="predicted"/>
<dbReference type="Pfam" id="PF05757">
    <property type="entry name" value="PsbQ"/>
    <property type="match status" value="1"/>
</dbReference>
<keyword evidence="3" id="KW-0472">Membrane</keyword>
<evidence type="ECO:0000256" key="3">
    <source>
        <dbReference type="ARBA" id="ARBA00023136"/>
    </source>
</evidence>
<dbReference type="GO" id="GO:0019898">
    <property type="term" value="C:extrinsic component of membrane"/>
    <property type="evidence" value="ECO:0007669"/>
    <property type="project" value="InterPro"/>
</dbReference>
<evidence type="ECO:0000256" key="2">
    <source>
        <dbReference type="ARBA" id="ARBA00023078"/>
    </source>
</evidence>
<evidence type="ECO:0000313" key="4">
    <source>
        <dbReference type="EMBL" id="CAD8892406.1"/>
    </source>
</evidence>
<accession>A0A6U5INJ7</accession>
<name>A0A6U5INJ7_9STRA</name>
<dbReference type="EMBL" id="HBFR01027162">
    <property type="protein sequence ID" value="CAD8892406.1"/>
    <property type="molecule type" value="Transcribed_RNA"/>
</dbReference>
<reference evidence="5" key="1">
    <citation type="submission" date="2021-01" db="EMBL/GenBank/DDBJ databases">
        <authorList>
            <person name="Corre E."/>
            <person name="Pelletier E."/>
            <person name="Niang G."/>
            <person name="Scheremetjew M."/>
            <person name="Finn R."/>
            <person name="Kale V."/>
            <person name="Holt S."/>
            <person name="Cochrane G."/>
            <person name="Meng A."/>
            <person name="Brown T."/>
            <person name="Cohen L."/>
        </authorList>
    </citation>
    <scope>NUCLEOTIDE SEQUENCE</scope>
    <source>
        <strain evidence="5">308</strain>
    </source>
</reference>
<evidence type="ECO:0000256" key="1">
    <source>
        <dbReference type="ARBA" id="ARBA00004370"/>
    </source>
</evidence>
<sequence length="237" mass="25808">MASTKQTPAYPMSIMTRITMLCLLYCSFVRSYVLVPKSKKWQRTSSSELRSTEDGHETKTSFRNEGCENRRKFFEHLGSGFVVVGTSSLLGMGAPSPAYATYGDVPKSQGFNYIDFLIEKNASGLTPEGALYNGAASVDAQLRRISDASGRLQEIPDIARSKKWSQVQGILTGPLGTLLQTMNQLSKDSNEAKKAGAKVKNDIIAIGQMASKKDEAGCIAATEAASRDLDAFLRIVY</sequence>
<dbReference type="InterPro" id="IPR008797">
    <property type="entry name" value="PSII_PsbQ"/>
</dbReference>
<dbReference type="GO" id="GO:0009523">
    <property type="term" value="C:photosystem II"/>
    <property type="evidence" value="ECO:0007669"/>
    <property type="project" value="InterPro"/>
</dbReference>
<organism evidence="5">
    <name type="scientific">Corethron hystrix</name>
    <dbReference type="NCBI Taxonomy" id="216773"/>
    <lineage>
        <taxon>Eukaryota</taxon>
        <taxon>Sar</taxon>
        <taxon>Stramenopiles</taxon>
        <taxon>Ochrophyta</taxon>
        <taxon>Bacillariophyta</taxon>
        <taxon>Coscinodiscophyceae</taxon>
        <taxon>Corethrophycidae</taxon>
        <taxon>Corethrales</taxon>
        <taxon>Corethraceae</taxon>
        <taxon>Corethron</taxon>
    </lineage>
</organism>
<gene>
    <name evidence="4" type="ORF">CHYS00102_LOCUS19614</name>
    <name evidence="5" type="ORF">CHYS00102_LOCUS19615</name>
</gene>
<dbReference type="AlphaFoldDB" id="A0A6U5INJ7"/>
<evidence type="ECO:0000313" key="5">
    <source>
        <dbReference type="EMBL" id="CAD8892407.1"/>
    </source>
</evidence>
<dbReference type="InterPro" id="IPR023222">
    <property type="entry name" value="PsbQ-like_dom_sf"/>
</dbReference>
<protein>
    <submittedName>
        <fullName evidence="5">Uncharacterized protein</fullName>
    </submittedName>
</protein>